<reference evidence="2 3" key="1">
    <citation type="journal article" date="2017" name="Mol. Ecol.">
        <title>Comparative and population genomic landscape of Phellinus noxius: A hypervariable fungus causing root rot in trees.</title>
        <authorList>
            <person name="Chung C.L."/>
            <person name="Lee T.J."/>
            <person name="Akiba M."/>
            <person name="Lee H.H."/>
            <person name="Kuo T.H."/>
            <person name="Liu D."/>
            <person name="Ke H.M."/>
            <person name="Yokoi T."/>
            <person name="Roa M.B."/>
            <person name="Lu M.J."/>
            <person name="Chang Y.Y."/>
            <person name="Ann P.J."/>
            <person name="Tsai J.N."/>
            <person name="Chen C.Y."/>
            <person name="Tzean S.S."/>
            <person name="Ota Y."/>
            <person name="Hattori T."/>
            <person name="Sahashi N."/>
            <person name="Liou R.F."/>
            <person name="Kikuchi T."/>
            <person name="Tsai I.J."/>
        </authorList>
    </citation>
    <scope>NUCLEOTIDE SEQUENCE [LARGE SCALE GENOMIC DNA]</scope>
    <source>
        <strain evidence="2 3">FFPRI411160</strain>
    </source>
</reference>
<dbReference type="OrthoDB" id="2020070at2759"/>
<keyword evidence="1" id="KW-1133">Transmembrane helix</keyword>
<dbReference type="InterPro" id="IPR029044">
    <property type="entry name" value="Nucleotide-diphossugar_trans"/>
</dbReference>
<evidence type="ECO:0000256" key="1">
    <source>
        <dbReference type="SAM" id="Phobius"/>
    </source>
</evidence>
<dbReference type="GO" id="GO:0016740">
    <property type="term" value="F:transferase activity"/>
    <property type="evidence" value="ECO:0007669"/>
    <property type="project" value="UniProtKB-KW"/>
</dbReference>
<sequence>MDSRMSILLVLIVILSSTAIFLLSGILENFKLASNTAEQNLTNDYPVSLNNSLLLGQLQSRVGQKLNNLISQPAFLEVMDIPYYDAGTVTAIIPVTVTSVKRLRKLLQPLLSDESSVSAITLIYSPEVSEHVDIVIRDEKLKSLLDISSIIKMDSRDEGLDIVSAACQSLTEYVLIMDEDGLSGLHEETQSGMLSHLLADIPMGYCGGNFRLQNSASSCLLPLVEPQSASFLLPPFVVPTALIRGFNTSSTLESNFWENFGRSLVRNEGVGVSIQESRHNSDRVWCFTQCQKSGVITDDSFLGQCEAEAGLNTSPGQRLKPENSTSLAIILPNRNDLNKFSSVACRLLQSGYNTHVLILSHDSDHIPSHDSSFPWLHEQLTSNVCKLSYSILHTSSNNFANTEAVDYWIKTANESMSVIIIGKKDIYQYSQDPFNAVLKRNAALGTTVIEIPQQDLPYCDWIGSLTLVELRRWNAPSVDITVITDNRPKSLKRLLDSLQKARYFGDMLDIRINIEQTADSQTRNIIDTFQWEHGRTFVHHRVVHAGLLTAIVESWYPGSNDSYGVLLEDDVEVSPLFYAWIKLCLLRYRYGSLSNQRSTLFGISLYQQKQIELRPEGRRPFDAQLLFDIFGLLYRNTPYLSQIPCSWGAVYFPEHWREFHKYLMVRFSEAWLPLREPVVPHVRSNRWSKSWKRFFIELVYLRGYVMLYPNYDDFISFSTNHLEIGSHVREQPRSIYDQKKALFELPLMDLPSEFDEGGKSKGNGALSTGLLDLPGAQLPSWEDLPVLDLLGSLASEDEIIERGKRRQARLVGCETVGSQDRDGIAQGFEAEELFTCQVDKSAVDRDREVEEIDSILIHDDM</sequence>
<evidence type="ECO:0000313" key="3">
    <source>
        <dbReference type="Proteomes" id="UP000217199"/>
    </source>
</evidence>
<dbReference type="EMBL" id="NBII01000004">
    <property type="protein sequence ID" value="PAV19905.1"/>
    <property type="molecule type" value="Genomic_DNA"/>
</dbReference>
<feature type="transmembrane region" description="Helical" evidence="1">
    <location>
        <begin position="7"/>
        <end position="27"/>
    </location>
</feature>
<dbReference type="InParanoid" id="A0A286UKA7"/>
<dbReference type="PANTHER" id="PTHR33604:SF3">
    <property type="entry name" value="OSJNBA0004B13.7 PROTEIN"/>
    <property type="match status" value="1"/>
</dbReference>
<organism evidence="2 3">
    <name type="scientific">Pyrrhoderma noxium</name>
    <dbReference type="NCBI Taxonomy" id="2282107"/>
    <lineage>
        <taxon>Eukaryota</taxon>
        <taxon>Fungi</taxon>
        <taxon>Dikarya</taxon>
        <taxon>Basidiomycota</taxon>
        <taxon>Agaricomycotina</taxon>
        <taxon>Agaricomycetes</taxon>
        <taxon>Hymenochaetales</taxon>
        <taxon>Hymenochaetaceae</taxon>
        <taxon>Pyrrhoderma</taxon>
    </lineage>
</organism>
<gene>
    <name evidence="2" type="ORF">PNOK_0483900</name>
</gene>
<dbReference type="AlphaFoldDB" id="A0A286UKA7"/>
<dbReference type="SUPFAM" id="SSF53448">
    <property type="entry name" value="Nucleotide-diphospho-sugar transferases"/>
    <property type="match status" value="1"/>
</dbReference>
<dbReference type="STRING" id="2282107.A0A286UKA7"/>
<keyword evidence="3" id="KW-1185">Reference proteome</keyword>
<dbReference type="PANTHER" id="PTHR33604">
    <property type="entry name" value="OSJNBA0004B13.7 PROTEIN"/>
    <property type="match status" value="1"/>
</dbReference>
<evidence type="ECO:0000313" key="2">
    <source>
        <dbReference type="EMBL" id="PAV19905.1"/>
    </source>
</evidence>
<keyword evidence="1" id="KW-0472">Membrane</keyword>
<protein>
    <submittedName>
        <fullName evidence="2">Glycosyltransferase 2</fullName>
    </submittedName>
</protein>
<dbReference type="Gene3D" id="3.90.550.10">
    <property type="entry name" value="Spore Coat Polysaccharide Biosynthesis Protein SpsA, Chain A"/>
    <property type="match status" value="1"/>
</dbReference>
<proteinExistence type="predicted"/>
<name>A0A286UKA7_9AGAM</name>
<keyword evidence="1" id="KW-0812">Transmembrane</keyword>
<accession>A0A286UKA7</accession>
<comment type="caution">
    <text evidence="2">The sequence shown here is derived from an EMBL/GenBank/DDBJ whole genome shotgun (WGS) entry which is preliminary data.</text>
</comment>
<dbReference type="Proteomes" id="UP000217199">
    <property type="component" value="Unassembled WGS sequence"/>
</dbReference>